<dbReference type="RefSeq" id="WP_166485018.1">
    <property type="nucleotide sequence ID" value="NZ_FNYF01000009.1"/>
</dbReference>
<dbReference type="EMBL" id="QICQ01000010">
    <property type="protein sequence ID" value="PXV81721.1"/>
    <property type="molecule type" value="Genomic_DNA"/>
</dbReference>
<dbReference type="Pfam" id="PF12966">
    <property type="entry name" value="AtpR"/>
    <property type="match status" value="1"/>
</dbReference>
<evidence type="ECO:0000256" key="1">
    <source>
        <dbReference type="SAM" id="Phobius"/>
    </source>
</evidence>
<gene>
    <name evidence="2" type="ORF">C8R14_11062</name>
</gene>
<feature type="transmembrane region" description="Helical" evidence="1">
    <location>
        <begin position="6"/>
        <end position="31"/>
    </location>
</feature>
<keyword evidence="1" id="KW-0812">Transmembrane</keyword>
<protein>
    <submittedName>
        <fullName evidence="2">F1-F0 ATPase (N-ATPase) AtpR subunit</fullName>
    </submittedName>
</protein>
<proteinExistence type="predicted"/>
<organism evidence="2 3">
    <name type="scientific">Nitrosomonas eutropha</name>
    <dbReference type="NCBI Taxonomy" id="916"/>
    <lineage>
        <taxon>Bacteria</taxon>
        <taxon>Pseudomonadati</taxon>
        <taxon>Pseudomonadota</taxon>
        <taxon>Betaproteobacteria</taxon>
        <taxon>Nitrosomonadales</taxon>
        <taxon>Nitrosomonadaceae</taxon>
        <taxon>Nitrosomonas</taxon>
    </lineage>
</organism>
<feature type="transmembrane region" description="Helical" evidence="1">
    <location>
        <begin position="72"/>
        <end position="92"/>
    </location>
</feature>
<comment type="caution">
    <text evidence="2">The sequence shown here is derived from an EMBL/GenBank/DDBJ whole genome shotgun (WGS) entry which is preliminary data.</text>
</comment>
<accession>A0ABX5M7I8</accession>
<feature type="transmembrane region" description="Helical" evidence="1">
    <location>
        <begin position="43"/>
        <end position="66"/>
    </location>
</feature>
<reference evidence="2 3" key="1">
    <citation type="submission" date="2018-04" db="EMBL/GenBank/DDBJ databases">
        <title>Active sludge and wastewater microbial communities from Klosterneuburg, Austria.</title>
        <authorList>
            <person name="Wagner M."/>
        </authorList>
    </citation>
    <scope>NUCLEOTIDE SEQUENCE [LARGE SCALE GENOMIC DNA]</scope>
    <source>
        <strain evidence="2 3">Nm 57</strain>
    </source>
</reference>
<dbReference type="Proteomes" id="UP000247780">
    <property type="component" value="Unassembled WGS sequence"/>
</dbReference>
<evidence type="ECO:0000313" key="2">
    <source>
        <dbReference type="EMBL" id="PXV81721.1"/>
    </source>
</evidence>
<name>A0ABX5M7I8_9PROT</name>
<evidence type="ECO:0000313" key="3">
    <source>
        <dbReference type="Proteomes" id="UP000247780"/>
    </source>
</evidence>
<dbReference type="InterPro" id="IPR017581">
    <property type="entry name" value="AtpR-like"/>
</dbReference>
<keyword evidence="1" id="KW-1133">Transmembrane helix</keyword>
<keyword evidence="3" id="KW-1185">Reference proteome</keyword>
<keyword evidence="1" id="KW-0472">Membrane</keyword>
<sequence length="97" mass="10486">MIDIDGSAILLGFVVGLPVSALFFMGLNWGIRLALASAYPGRLLMLSFFCRLVVLLAVGFGLIALIQTLWSLAGYMLAFVLMRVLAVVRAQLTHSVT</sequence>